<comment type="caution">
    <text evidence="2">The sequence shown here is derived from an EMBL/GenBank/DDBJ whole genome shotgun (WGS) entry which is preliminary data.</text>
</comment>
<gene>
    <name evidence="2" type="ORF">THAOC_20284</name>
</gene>
<feature type="non-terminal residue" evidence="2">
    <location>
        <position position="65"/>
    </location>
</feature>
<feature type="region of interest" description="Disordered" evidence="1">
    <location>
        <begin position="1"/>
        <end position="20"/>
    </location>
</feature>
<evidence type="ECO:0000256" key="1">
    <source>
        <dbReference type="SAM" id="MobiDB-lite"/>
    </source>
</evidence>
<protein>
    <submittedName>
        <fullName evidence="2">Uncharacterized protein</fullName>
    </submittedName>
</protein>
<evidence type="ECO:0000313" key="3">
    <source>
        <dbReference type="Proteomes" id="UP000266841"/>
    </source>
</evidence>
<keyword evidence="3" id="KW-1185">Reference proteome</keyword>
<dbReference type="AlphaFoldDB" id="K0S2L0"/>
<organism evidence="2 3">
    <name type="scientific">Thalassiosira oceanica</name>
    <name type="common">Marine diatom</name>
    <dbReference type="NCBI Taxonomy" id="159749"/>
    <lineage>
        <taxon>Eukaryota</taxon>
        <taxon>Sar</taxon>
        <taxon>Stramenopiles</taxon>
        <taxon>Ochrophyta</taxon>
        <taxon>Bacillariophyta</taxon>
        <taxon>Coscinodiscophyceae</taxon>
        <taxon>Thalassiosirophycidae</taxon>
        <taxon>Thalassiosirales</taxon>
        <taxon>Thalassiosiraceae</taxon>
        <taxon>Thalassiosira</taxon>
    </lineage>
</organism>
<dbReference type="Proteomes" id="UP000266841">
    <property type="component" value="Unassembled WGS sequence"/>
</dbReference>
<accession>K0S2L0</accession>
<proteinExistence type="predicted"/>
<evidence type="ECO:0000313" key="2">
    <source>
        <dbReference type="EMBL" id="EJK59485.1"/>
    </source>
</evidence>
<dbReference type="EMBL" id="AGNL01022832">
    <property type="protein sequence ID" value="EJK59485.1"/>
    <property type="molecule type" value="Genomic_DNA"/>
</dbReference>
<name>K0S2L0_THAOC</name>
<sequence length="65" mass="6144">MSSLLQGHVPTSREAYGNDSVTVPNSAASSITGLSGLNNLVDGGEMASAGSLLGGGAVPSAVAAA</sequence>
<reference evidence="2 3" key="1">
    <citation type="journal article" date="2012" name="Genome Biol.">
        <title>Genome and low-iron response of an oceanic diatom adapted to chronic iron limitation.</title>
        <authorList>
            <person name="Lommer M."/>
            <person name="Specht M."/>
            <person name="Roy A.S."/>
            <person name="Kraemer L."/>
            <person name="Andreson R."/>
            <person name="Gutowska M.A."/>
            <person name="Wolf J."/>
            <person name="Bergner S.V."/>
            <person name="Schilhabel M.B."/>
            <person name="Klostermeier U.C."/>
            <person name="Beiko R.G."/>
            <person name="Rosenstiel P."/>
            <person name="Hippler M."/>
            <person name="Laroche J."/>
        </authorList>
    </citation>
    <scope>NUCLEOTIDE SEQUENCE [LARGE SCALE GENOMIC DNA]</scope>
    <source>
        <strain evidence="2 3">CCMP1005</strain>
    </source>
</reference>